<evidence type="ECO:0000313" key="10">
    <source>
        <dbReference type="EMBL" id="RIE16298.1"/>
    </source>
</evidence>
<comment type="caution">
    <text evidence="10">The sequence shown here is derived from an EMBL/GenBank/DDBJ whole genome shotgun (WGS) entry which is preliminary data.</text>
</comment>
<dbReference type="InterPro" id="IPR001106">
    <property type="entry name" value="Aromatic_Lyase"/>
</dbReference>
<evidence type="ECO:0000256" key="3">
    <source>
        <dbReference type="ARBA" id="ARBA00022808"/>
    </source>
</evidence>
<evidence type="ECO:0000256" key="5">
    <source>
        <dbReference type="ARBA" id="ARBA00049269"/>
    </source>
</evidence>
<dbReference type="FunFam" id="1.20.200.10:FF:000003">
    <property type="entry name" value="Histidine ammonia-lyase"/>
    <property type="match status" value="1"/>
</dbReference>
<evidence type="ECO:0000256" key="4">
    <source>
        <dbReference type="ARBA" id="ARBA00023239"/>
    </source>
</evidence>
<keyword evidence="3 6" id="KW-0369">Histidine metabolism</keyword>
<dbReference type="RefSeq" id="WP_119086213.1">
    <property type="nucleotide sequence ID" value="NZ_QXIY01000033.1"/>
</dbReference>
<evidence type="ECO:0000256" key="7">
    <source>
        <dbReference type="RuleBase" id="RU003954"/>
    </source>
</evidence>
<gene>
    <name evidence="6 10" type="primary">hutH</name>
    <name evidence="10" type="ORF">SMC1_07775</name>
</gene>
<accession>A0A398DVY9</accession>
<evidence type="ECO:0000256" key="9">
    <source>
        <dbReference type="RuleBase" id="RU004480"/>
    </source>
</evidence>
<dbReference type="EC" id="4.3.1.3" evidence="2 6"/>
<dbReference type="InterPro" id="IPR008948">
    <property type="entry name" value="L-Aspartase-like"/>
</dbReference>
<sequence>MNIRLTGSSLTSSEVVRVARQGAIVELGKEAVEQIDVASSFVRQIVQDEAPVYGINTGFGSLCNVHIGSQDLGKLQENLILSHAVGVGHCFNEDEARATILVRANTLASGHSGVRLEVEQLLLELLNKHVYPMIPSQGSLGASGDLAPLASLALVLIGRGTAKVHGEILQGQAILNAIGAKPVVLEAKEGLALINGTAVMTGVAALVFSDARTLLRTANLAAAMTMEALRARLEPFDERIHDLRRHAGQGAVAKDILSYLAGSKLVGTCDDVQDAYSIRCMPQVHGAISDTVDFVENVLLNELNAVTDNPLLFPADGDVLSGGNFHGEPVALAMDYLGIALSELASISERRTNRLLNPALNRGLPAFLTRDAGLSSGLMIAQYTQAALVSENKVLAHPASVDSIPVSADQEDHVSMGTIAARKARSIADNVATVVAIELLAAYQAVDILGGEDKLGLATSKVFAQLRTRVPPINGDRMFIEDINAVQDLIRSNAV</sequence>
<evidence type="ECO:0000256" key="6">
    <source>
        <dbReference type="HAMAP-Rule" id="MF_00229"/>
    </source>
</evidence>
<dbReference type="FunFam" id="1.10.275.10:FF:000005">
    <property type="entry name" value="Histidine ammonia-lyase"/>
    <property type="match status" value="1"/>
</dbReference>
<dbReference type="Gene3D" id="1.10.275.10">
    <property type="entry name" value="Fumarase/aspartase (N-terminal domain)"/>
    <property type="match status" value="1"/>
</dbReference>
<dbReference type="InterPro" id="IPR022313">
    <property type="entry name" value="Phe/His_NH3-lyase_AS"/>
</dbReference>
<dbReference type="OrthoDB" id="9806955at2"/>
<dbReference type="HAMAP" id="MF_00229">
    <property type="entry name" value="His_ammonia_lyase"/>
    <property type="match status" value="1"/>
</dbReference>
<comment type="subcellular location">
    <subcellularLocation>
        <location evidence="6 9">Cytoplasm</location>
    </subcellularLocation>
</comment>
<dbReference type="InterPro" id="IPR005921">
    <property type="entry name" value="HutH"/>
</dbReference>
<keyword evidence="11" id="KW-1185">Reference proteome</keyword>
<dbReference type="GO" id="GO:0019557">
    <property type="term" value="P:L-histidine catabolic process to glutamate and formate"/>
    <property type="evidence" value="ECO:0007669"/>
    <property type="project" value="UniProtKB-UniPathway"/>
</dbReference>
<feature type="modified residue" description="2,3-didehydroalanine (Ser)" evidence="6">
    <location>
        <position position="143"/>
    </location>
</feature>
<evidence type="ECO:0000313" key="11">
    <source>
        <dbReference type="Proteomes" id="UP000266113"/>
    </source>
</evidence>
<dbReference type="SUPFAM" id="SSF48557">
    <property type="entry name" value="L-aspartase-like"/>
    <property type="match status" value="1"/>
</dbReference>
<dbReference type="GO" id="GO:0005737">
    <property type="term" value="C:cytoplasm"/>
    <property type="evidence" value="ECO:0007669"/>
    <property type="project" value="UniProtKB-SubCell"/>
</dbReference>
<dbReference type="UniPathway" id="UPA00379">
    <property type="reaction ID" value="UER00549"/>
</dbReference>
<protein>
    <recommendedName>
        <fullName evidence="2 6">Histidine ammonia-lyase</fullName>
        <shortName evidence="6">Histidase</shortName>
        <ecNumber evidence="2 6">4.3.1.3</ecNumber>
    </recommendedName>
</protein>
<dbReference type="Gene3D" id="1.20.200.10">
    <property type="entry name" value="Fumarase/aspartase (Central domain)"/>
    <property type="match status" value="1"/>
</dbReference>
<dbReference type="PANTHER" id="PTHR10362">
    <property type="entry name" value="HISTIDINE AMMONIA-LYASE"/>
    <property type="match status" value="1"/>
</dbReference>
<dbReference type="GO" id="GO:0004397">
    <property type="term" value="F:histidine ammonia-lyase activity"/>
    <property type="evidence" value="ECO:0007669"/>
    <property type="project" value="UniProtKB-UniRule"/>
</dbReference>
<keyword evidence="6" id="KW-0963">Cytoplasm</keyword>
<proteinExistence type="inferred from homology"/>
<dbReference type="Pfam" id="PF00221">
    <property type="entry name" value="Lyase_aromatic"/>
    <property type="match status" value="1"/>
</dbReference>
<comment type="PTM">
    <text evidence="6">Contains an active site 4-methylidene-imidazol-5-one (MIO), which is formed autocatalytically by cyclization and dehydration of residues Ala-Ser-Gly.</text>
</comment>
<dbReference type="InterPro" id="IPR024083">
    <property type="entry name" value="Fumarase/histidase_N"/>
</dbReference>
<evidence type="ECO:0000256" key="2">
    <source>
        <dbReference type="ARBA" id="ARBA00012994"/>
    </source>
</evidence>
<evidence type="ECO:0000256" key="1">
    <source>
        <dbReference type="ARBA" id="ARBA00005113"/>
    </source>
</evidence>
<comment type="catalytic activity">
    <reaction evidence="5 6 8">
        <text>L-histidine = trans-urocanate + NH4(+)</text>
        <dbReference type="Rhea" id="RHEA:21232"/>
        <dbReference type="ChEBI" id="CHEBI:17771"/>
        <dbReference type="ChEBI" id="CHEBI:28938"/>
        <dbReference type="ChEBI" id="CHEBI:57595"/>
        <dbReference type="EC" id="4.3.1.3"/>
    </reaction>
</comment>
<dbReference type="Proteomes" id="UP000266113">
    <property type="component" value="Unassembled WGS sequence"/>
</dbReference>
<dbReference type="EMBL" id="QXIY01000033">
    <property type="protein sequence ID" value="RIE16298.1"/>
    <property type="molecule type" value="Genomic_DNA"/>
</dbReference>
<dbReference type="AlphaFoldDB" id="A0A398DVY9"/>
<feature type="cross-link" description="5-imidazolinone (Ala-Gly)" evidence="6">
    <location>
        <begin position="142"/>
        <end position="144"/>
    </location>
</feature>
<evidence type="ECO:0000256" key="8">
    <source>
        <dbReference type="RuleBase" id="RU004479"/>
    </source>
</evidence>
<dbReference type="GO" id="GO:0019556">
    <property type="term" value="P:L-histidine catabolic process to glutamate and formamide"/>
    <property type="evidence" value="ECO:0007669"/>
    <property type="project" value="UniProtKB-UniPathway"/>
</dbReference>
<organism evidence="10 11">
    <name type="scientific">Candidatus Cryosericum septentrionale</name>
    <dbReference type="NCBI Taxonomy" id="2290913"/>
    <lineage>
        <taxon>Bacteria</taxon>
        <taxon>Pseudomonadati</taxon>
        <taxon>Caldisericota/Cryosericota group</taxon>
        <taxon>Candidatus Cryosericota</taxon>
        <taxon>Candidatus Cryosericia</taxon>
        <taxon>Candidatus Cryosericales</taxon>
        <taxon>Candidatus Cryosericaceae</taxon>
        <taxon>Candidatus Cryosericum</taxon>
    </lineage>
</organism>
<dbReference type="PROSITE" id="PS00488">
    <property type="entry name" value="PAL_HISTIDASE"/>
    <property type="match status" value="1"/>
</dbReference>
<dbReference type="CDD" id="cd00332">
    <property type="entry name" value="PAL-HAL"/>
    <property type="match status" value="1"/>
</dbReference>
<reference evidence="10 11" key="1">
    <citation type="submission" date="2018-09" db="EMBL/GenBank/DDBJ databases">
        <title>Discovery and Ecogenomic Context for Candidatus Cryosericales, a Global Caldiserica Order Active in Thawing Permafrost.</title>
        <authorList>
            <person name="Martinez M.A."/>
            <person name="Woodcroft B.J."/>
            <person name="Ignacio Espinoza J.C."/>
            <person name="Zayed A."/>
            <person name="Singleton C.M."/>
            <person name="Boyd J."/>
            <person name="Li Y.-F."/>
            <person name="Purvine S."/>
            <person name="Maughan H."/>
            <person name="Hodgkins S.B."/>
            <person name="Anderson D."/>
            <person name="Sederholm M."/>
            <person name="Temperton B."/>
            <person name="Saleska S.R."/>
            <person name="Tyson G.W."/>
            <person name="Rich V.I."/>
        </authorList>
    </citation>
    <scope>NUCLEOTIDE SEQUENCE [LARGE SCALE GENOMIC DNA]</scope>
    <source>
        <strain evidence="10 11">SMC1</strain>
    </source>
</reference>
<dbReference type="NCBIfam" id="TIGR01225">
    <property type="entry name" value="hutH"/>
    <property type="match status" value="1"/>
</dbReference>
<name>A0A398DVY9_9BACT</name>
<keyword evidence="4 6" id="KW-0456">Lyase</keyword>
<comment type="pathway">
    <text evidence="1 6 8">Amino-acid degradation; L-histidine degradation into L-glutamate; N-formimidoyl-L-glutamate from L-histidine: step 1/3.</text>
</comment>
<comment type="similarity">
    <text evidence="6 7">Belongs to the PAL/histidase family.</text>
</comment>
<dbReference type="NCBIfam" id="NF006871">
    <property type="entry name" value="PRK09367.1"/>
    <property type="match status" value="1"/>
</dbReference>